<protein>
    <submittedName>
        <fullName evidence="1">SA1320 family protein</fullName>
    </submittedName>
</protein>
<dbReference type="SUPFAM" id="SSF53474">
    <property type="entry name" value="alpha/beta-Hydrolases"/>
    <property type="match status" value="1"/>
</dbReference>
<dbReference type="NCBIfam" id="NF047388">
    <property type="entry name" value="SA1320_fam"/>
    <property type="match status" value="1"/>
</dbReference>
<accession>A0ABV9GRB7</accession>
<sequence>MIKITHFISGESKIIPVETDKNLVKLAGYYAYLNLRFDYKIKINGTYYYVEDDHHNDPTGMDAMTVQNIDTGEYTIVYTGSADLKDGITDLKLLSNVPPAQIQAAKDYFDTMSKDYPITSICGNSLAGAYTNAIGIEHPEVKVVNLNPAILTGGSVDPDKTYDNITNYFSKYDFLTLLEMAGGYGDRIPGHHYIINNGVPVPKQFATNHTGYTREGDATGDYGQVYTIRKPGEPGYGLIDFGADEFIVTSIWTGEPLYAGHSQRIKINYDSLQTLAAALEKGIKEKLQHVEDYLTHSIDIVNSEKDLFNHRVNKIKLAFMELLIDAFFMLGHFDQPGAKLKDAIDDLESKLSTIQHHCRELEYILQSPPIQLIEHIVRRTLHIDGHFNKLSMDFHSLRGMTESLTDVVTQTIYKKIPELFESREHTFRDAVVQELHAHYAIIKRNKEKVHEQLNTYQQQVAKTATAFQKRDVFDPEDPQDMEKGPQTIQFTLEKSRYMKKGMLLKAMHLEETYQDFSRWLYVHLIPIVEGVQKLLLKIEAVLFTLSITIKGAGNMIMGKGTIVGDLIAHFTHYDERIRAAVKRATRPIDELIADIYGIEKAFQRLIVQFPFVLDAFKPYVENALFQDTGYADVNLYNTAAMGILEDLDRLFDDIVYQSSDHQAETIDALCESSRHIKSNMKQLHEQVERVSMV</sequence>
<name>A0ABV9GRB7_9BACL</name>
<comment type="caution">
    <text evidence="1">The sequence shown here is derived from an EMBL/GenBank/DDBJ whole genome shotgun (WGS) entry which is preliminary data.</text>
</comment>
<dbReference type="RefSeq" id="WP_376846306.1">
    <property type="nucleotide sequence ID" value="NZ_JBHSFW010000006.1"/>
</dbReference>
<dbReference type="EMBL" id="JBHSFW010000006">
    <property type="protein sequence ID" value="MFC4619210.1"/>
    <property type="molecule type" value="Genomic_DNA"/>
</dbReference>
<keyword evidence="2" id="KW-1185">Reference proteome</keyword>
<proteinExistence type="predicted"/>
<evidence type="ECO:0000313" key="1">
    <source>
        <dbReference type="EMBL" id="MFC4619210.1"/>
    </source>
</evidence>
<dbReference type="InterPro" id="IPR029058">
    <property type="entry name" value="AB_hydrolase_fold"/>
</dbReference>
<reference evidence="2" key="1">
    <citation type="journal article" date="2019" name="Int. J. Syst. Evol. Microbiol.">
        <title>The Global Catalogue of Microorganisms (GCM) 10K type strain sequencing project: providing services to taxonomists for standard genome sequencing and annotation.</title>
        <authorList>
            <consortium name="The Broad Institute Genomics Platform"/>
            <consortium name="The Broad Institute Genome Sequencing Center for Infectious Disease"/>
            <person name="Wu L."/>
            <person name="Ma J."/>
        </authorList>
    </citation>
    <scope>NUCLEOTIDE SEQUENCE [LARGE SCALE GENOMIC DNA]</scope>
    <source>
        <strain evidence="2">CGMCC 1.16306</strain>
    </source>
</reference>
<evidence type="ECO:0000313" key="2">
    <source>
        <dbReference type="Proteomes" id="UP001596022"/>
    </source>
</evidence>
<organism evidence="1 2">
    <name type="scientific">Camelliibacillus cellulosilyticus</name>
    <dbReference type="NCBI Taxonomy" id="2174486"/>
    <lineage>
        <taxon>Bacteria</taxon>
        <taxon>Bacillati</taxon>
        <taxon>Bacillota</taxon>
        <taxon>Bacilli</taxon>
        <taxon>Bacillales</taxon>
        <taxon>Sporolactobacillaceae</taxon>
        <taxon>Camelliibacillus</taxon>
    </lineage>
</organism>
<gene>
    <name evidence="1" type="ORF">ACFO4N_10840</name>
</gene>
<dbReference type="Proteomes" id="UP001596022">
    <property type="component" value="Unassembled WGS sequence"/>
</dbReference>